<name>A0A5B7D1B4_PORTR</name>
<evidence type="ECO:0000313" key="1">
    <source>
        <dbReference type="EMBL" id="MPC14724.1"/>
    </source>
</evidence>
<accession>A0A5B7D1B4</accession>
<keyword evidence="2" id="KW-1185">Reference proteome</keyword>
<dbReference type="EMBL" id="VSRR010000374">
    <property type="protein sequence ID" value="MPC14724.1"/>
    <property type="molecule type" value="Genomic_DNA"/>
</dbReference>
<comment type="caution">
    <text evidence="1">The sequence shown here is derived from an EMBL/GenBank/DDBJ whole genome shotgun (WGS) entry which is preliminary data.</text>
</comment>
<organism evidence="1 2">
    <name type="scientific">Portunus trituberculatus</name>
    <name type="common">Swimming crab</name>
    <name type="synonym">Neptunus trituberculatus</name>
    <dbReference type="NCBI Taxonomy" id="210409"/>
    <lineage>
        <taxon>Eukaryota</taxon>
        <taxon>Metazoa</taxon>
        <taxon>Ecdysozoa</taxon>
        <taxon>Arthropoda</taxon>
        <taxon>Crustacea</taxon>
        <taxon>Multicrustacea</taxon>
        <taxon>Malacostraca</taxon>
        <taxon>Eumalacostraca</taxon>
        <taxon>Eucarida</taxon>
        <taxon>Decapoda</taxon>
        <taxon>Pleocyemata</taxon>
        <taxon>Brachyura</taxon>
        <taxon>Eubrachyura</taxon>
        <taxon>Portunoidea</taxon>
        <taxon>Portunidae</taxon>
        <taxon>Portuninae</taxon>
        <taxon>Portunus</taxon>
    </lineage>
</organism>
<gene>
    <name evidence="1" type="ORF">E2C01_007496</name>
</gene>
<reference evidence="1 2" key="1">
    <citation type="submission" date="2019-05" db="EMBL/GenBank/DDBJ databases">
        <title>Another draft genome of Portunus trituberculatus and its Hox gene families provides insights of decapod evolution.</title>
        <authorList>
            <person name="Jeong J.-H."/>
            <person name="Song I."/>
            <person name="Kim S."/>
            <person name="Choi T."/>
            <person name="Kim D."/>
            <person name="Ryu S."/>
            <person name="Kim W."/>
        </authorList>
    </citation>
    <scope>NUCLEOTIDE SEQUENCE [LARGE SCALE GENOMIC DNA]</scope>
    <source>
        <tissue evidence="1">Muscle</tissue>
    </source>
</reference>
<sequence>MFLAVRCYCTHYKVFSTPALVDLAGLEGRGAGFLLAFPVLTITSAPSMRLPDVLYLDGYHIPETSKIFTSSGELLISRASSDTIPFTFTDSGTPFTLLVRSRSDRRLRKPLPRAPGPYSLSILD</sequence>
<dbReference type="Proteomes" id="UP000324222">
    <property type="component" value="Unassembled WGS sequence"/>
</dbReference>
<protein>
    <submittedName>
        <fullName evidence="1">Uncharacterized protein</fullName>
    </submittedName>
</protein>
<proteinExistence type="predicted"/>
<evidence type="ECO:0000313" key="2">
    <source>
        <dbReference type="Proteomes" id="UP000324222"/>
    </source>
</evidence>
<dbReference type="AlphaFoldDB" id="A0A5B7D1B4"/>